<evidence type="ECO:0000313" key="3">
    <source>
        <dbReference type="Proteomes" id="UP001152607"/>
    </source>
</evidence>
<reference evidence="2" key="1">
    <citation type="submission" date="2023-01" db="EMBL/GenBank/DDBJ databases">
        <authorList>
            <person name="Van Ghelder C."/>
            <person name="Rancurel C."/>
        </authorList>
    </citation>
    <scope>NUCLEOTIDE SEQUENCE</scope>
    <source>
        <strain evidence="2">CNCM I-4278</strain>
    </source>
</reference>
<dbReference type="AlphaFoldDB" id="A0A9W4UDN6"/>
<feature type="compositionally biased region" description="Basic and acidic residues" evidence="1">
    <location>
        <begin position="39"/>
        <end position="55"/>
    </location>
</feature>
<gene>
    <name evidence="2" type="ORF">PDIGIT_LOCUS6487</name>
</gene>
<feature type="compositionally biased region" description="Polar residues" evidence="1">
    <location>
        <begin position="94"/>
        <end position="107"/>
    </location>
</feature>
<organism evidence="2 3">
    <name type="scientific">Periconia digitata</name>
    <dbReference type="NCBI Taxonomy" id="1303443"/>
    <lineage>
        <taxon>Eukaryota</taxon>
        <taxon>Fungi</taxon>
        <taxon>Dikarya</taxon>
        <taxon>Ascomycota</taxon>
        <taxon>Pezizomycotina</taxon>
        <taxon>Dothideomycetes</taxon>
        <taxon>Pleosporomycetidae</taxon>
        <taxon>Pleosporales</taxon>
        <taxon>Massarineae</taxon>
        <taxon>Periconiaceae</taxon>
        <taxon>Periconia</taxon>
    </lineage>
</organism>
<feature type="region of interest" description="Disordered" evidence="1">
    <location>
        <begin position="84"/>
        <end position="107"/>
    </location>
</feature>
<keyword evidence="3" id="KW-1185">Reference proteome</keyword>
<evidence type="ECO:0000256" key="1">
    <source>
        <dbReference type="SAM" id="MobiDB-lite"/>
    </source>
</evidence>
<comment type="caution">
    <text evidence="2">The sequence shown here is derived from an EMBL/GenBank/DDBJ whole genome shotgun (WGS) entry which is preliminary data.</text>
</comment>
<sequence length="107" mass="11567">MYTPPNTDMGSLVSGETRLRVHVVIVPTITQPPPGRYHSRGEGDGDGGSKPERPSDVSSSLNKAVQRAAMTGWLCFGCKRGEWKEKEDHGGSESRASNHLKISSMVS</sequence>
<protein>
    <submittedName>
        <fullName evidence="2">Uncharacterized protein</fullName>
    </submittedName>
</protein>
<dbReference type="Proteomes" id="UP001152607">
    <property type="component" value="Unassembled WGS sequence"/>
</dbReference>
<dbReference type="EMBL" id="CAOQHR010000004">
    <property type="protein sequence ID" value="CAI6333449.1"/>
    <property type="molecule type" value="Genomic_DNA"/>
</dbReference>
<name>A0A9W4UDN6_9PLEO</name>
<feature type="region of interest" description="Disordered" evidence="1">
    <location>
        <begin position="26"/>
        <end position="63"/>
    </location>
</feature>
<evidence type="ECO:0000313" key="2">
    <source>
        <dbReference type="EMBL" id="CAI6333449.1"/>
    </source>
</evidence>
<accession>A0A9W4UDN6</accession>
<proteinExistence type="predicted"/>